<dbReference type="PROSITE" id="PS01328">
    <property type="entry name" value="4HBCOA_THIOESTERASE"/>
    <property type="match status" value="1"/>
</dbReference>
<dbReference type="RefSeq" id="WP_111359243.1">
    <property type="nucleotide sequence ID" value="NZ_NHSK01000076.1"/>
</dbReference>
<dbReference type="NCBIfam" id="TIGR02799">
    <property type="entry name" value="thio_ybgC"/>
    <property type="match status" value="1"/>
</dbReference>
<comment type="caution">
    <text evidence="3">The sequence shown here is derived from an EMBL/GenBank/DDBJ whole genome shotgun (WGS) entry which is preliminary data.</text>
</comment>
<gene>
    <name evidence="3" type="primary">ybgC</name>
    <name evidence="3" type="ORF">CH338_22015</name>
</gene>
<dbReference type="InterPro" id="IPR014166">
    <property type="entry name" value="Tol-Pal_acyl-CoA_thioesterase"/>
</dbReference>
<dbReference type="GO" id="GO:0047617">
    <property type="term" value="F:fatty acyl-CoA hydrolase activity"/>
    <property type="evidence" value="ECO:0007669"/>
    <property type="project" value="TreeGrafter"/>
</dbReference>
<dbReference type="InterPro" id="IPR050563">
    <property type="entry name" value="4-hydroxybenzoyl-CoA_TE"/>
</dbReference>
<dbReference type="InterPro" id="IPR008272">
    <property type="entry name" value="HB-CoA_thioesterase_AS"/>
</dbReference>
<dbReference type="PANTHER" id="PTHR31793:SF37">
    <property type="entry name" value="ACYL-COA THIOESTER HYDROLASE YBGC"/>
    <property type="match status" value="1"/>
</dbReference>
<accession>A0A327K7V9</accession>
<comment type="similarity">
    <text evidence="1">Belongs to the 4-hydroxybenzoyl-CoA thioesterase family.</text>
</comment>
<reference evidence="3 4" key="1">
    <citation type="submission" date="2017-07" db="EMBL/GenBank/DDBJ databases">
        <title>Draft Genome Sequences of Select Purple Nonsulfur Bacteria.</title>
        <authorList>
            <person name="Lasarre B."/>
            <person name="Mckinlay J.B."/>
        </authorList>
    </citation>
    <scope>NUCLEOTIDE SEQUENCE [LARGE SCALE GENOMIC DNA]</scope>
    <source>
        <strain evidence="3 4">DSM 11907</strain>
    </source>
</reference>
<evidence type="ECO:0000313" key="4">
    <source>
        <dbReference type="Proteomes" id="UP000248863"/>
    </source>
</evidence>
<dbReference type="InterPro" id="IPR006684">
    <property type="entry name" value="YbgC/YbaW"/>
</dbReference>
<dbReference type="AlphaFoldDB" id="A0A327K7V9"/>
<sequence length="159" mass="17763">MSELSLDGALDGGRHRMRVRVYIEDTDFSGIVYHASYLRFLERARTNYMRLLGVHQRRLWDGTDESLPRHAFVVRAMTLEFLKPAVMDDLLTVTTAAEAIGGASMILAQTITRDGTVLIDARARIALVAGGRARPFPKSLRLAHQPTEDRCRPANLVST</sequence>
<dbReference type="PANTHER" id="PTHR31793">
    <property type="entry name" value="4-HYDROXYBENZOYL-COA THIOESTERASE FAMILY MEMBER"/>
    <property type="match status" value="1"/>
</dbReference>
<organism evidence="3 4">
    <name type="scientific">Rhodoplanes elegans</name>
    <dbReference type="NCBI Taxonomy" id="29408"/>
    <lineage>
        <taxon>Bacteria</taxon>
        <taxon>Pseudomonadati</taxon>
        <taxon>Pseudomonadota</taxon>
        <taxon>Alphaproteobacteria</taxon>
        <taxon>Hyphomicrobiales</taxon>
        <taxon>Nitrobacteraceae</taxon>
        <taxon>Rhodoplanes</taxon>
    </lineage>
</organism>
<keyword evidence="2" id="KW-0378">Hydrolase</keyword>
<proteinExistence type="inferred from homology"/>
<dbReference type="Proteomes" id="UP000248863">
    <property type="component" value="Unassembled WGS sequence"/>
</dbReference>
<evidence type="ECO:0000313" key="3">
    <source>
        <dbReference type="EMBL" id="RAI33765.1"/>
    </source>
</evidence>
<dbReference type="Pfam" id="PF13279">
    <property type="entry name" value="4HBT_2"/>
    <property type="match status" value="1"/>
</dbReference>
<keyword evidence="4" id="KW-1185">Reference proteome</keyword>
<dbReference type="OrthoDB" id="9808429at2"/>
<dbReference type="EMBL" id="NPEU01000342">
    <property type="protein sequence ID" value="RAI33765.1"/>
    <property type="molecule type" value="Genomic_DNA"/>
</dbReference>
<dbReference type="NCBIfam" id="TIGR00051">
    <property type="entry name" value="YbgC/FadM family acyl-CoA thioesterase"/>
    <property type="match status" value="1"/>
</dbReference>
<name>A0A327K7V9_9BRAD</name>
<dbReference type="InterPro" id="IPR029069">
    <property type="entry name" value="HotDog_dom_sf"/>
</dbReference>
<protein>
    <submittedName>
        <fullName evidence="3">Tol-pal system-associated acyl-CoA thioesterase</fullName>
    </submittedName>
</protein>
<dbReference type="SUPFAM" id="SSF54637">
    <property type="entry name" value="Thioesterase/thiol ester dehydrase-isomerase"/>
    <property type="match status" value="1"/>
</dbReference>
<evidence type="ECO:0000256" key="2">
    <source>
        <dbReference type="ARBA" id="ARBA00022801"/>
    </source>
</evidence>
<dbReference type="Gene3D" id="3.10.129.10">
    <property type="entry name" value="Hotdog Thioesterase"/>
    <property type="match status" value="1"/>
</dbReference>
<dbReference type="FunFam" id="3.10.129.10:FF:000004">
    <property type="entry name" value="Tol-pal system-associated acyl-CoA thioesterase"/>
    <property type="match status" value="1"/>
</dbReference>
<dbReference type="CDD" id="cd00586">
    <property type="entry name" value="4HBT"/>
    <property type="match status" value="1"/>
</dbReference>
<evidence type="ECO:0000256" key="1">
    <source>
        <dbReference type="ARBA" id="ARBA00005953"/>
    </source>
</evidence>
<dbReference type="PIRSF" id="PIRSF003230">
    <property type="entry name" value="YbgC"/>
    <property type="match status" value="1"/>
</dbReference>